<keyword evidence="6 11" id="KW-0378">Hydrolase</keyword>
<dbReference type="Gene3D" id="3.30.2010.10">
    <property type="entry name" value="Metalloproteases ('zincins'), catalytic domain"/>
    <property type="match status" value="1"/>
</dbReference>
<keyword evidence="8 13" id="KW-1133">Transmembrane helix</keyword>
<feature type="region of interest" description="Disordered" evidence="12">
    <location>
        <begin position="1"/>
        <end position="82"/>
    </location>
</feature>
<evidence type="ECO:0000256" key="1">
    <source>
        <dbReference type="ARBA" id="ARBA00004651"/>
    </source>
</evidence>
<dbReference type="EMBL" id="BAABIK010000009">
    <property type="protein sequence ID" value="GAA4938634.1"/>
    <property type="molecule type" value="Genomic_DNA"/>
</dbReference>
<keyword evidence="7 11" id="KW-0862">Zinc</keyword>
<feature type="transmembrane region" description="Helical" evidence="13">
    <location>
        <begin position="95"/>
        <end position="115"/>
    </location>
</feature>
<evidence type="ECO:0000256" key="13">
    <source>
        <dbReference type="SAM" id="Phobius"/>
    </source>
</evidence>
<comment type="subcellular location">
    <subcellularLocation>
        <location evidence="1">Cell membrane</location>
        <topology evidence="1">Multi-pass membrane protein</topology>
    </subcellularLocation>
</comment>
<evidence type="ECO:0000256" key="2">
    <source>
        <dbReference type="ARBA" id="ARBA00022475"/>
    </source>
</evidence>
<evidence type="ECO:0000256" key="7">
    <source>
        <dbReference type="ARBA" id="ARBA00022833"/>
    </source>
</evidence>
<keyword evidence="16" id="KW-1185">Reference proteome</keyword>
<evidence type="ECO:0000256" key="11">
    <source>
        <dbReference type="RuleBase" id="RU003983"/>
    </source>
</evidence>
<dbReference type="PANTHER" id="PTHR43221:SF1">
    <property type="entry name" value="PROTEASE HTPX"/>
    <property type="match status" value="1"/>
</dbReference>
<evidence type="ECO:0000256" key="9">
    <source>
        <dbReference type="ARBA" id="ARBA00023049"/>
    </source>
</evidence>
<evidence type="ECO:0000256" key="6">
    <source>
        <dbReference type="ARBA" id="ARBA00022801"/>
    </source>
</evidence>
<evidence type="ECO:0000313" key="16">
    <source>
        <dbReference type="Proteomes" id="UP001499993"/>
    </source>
</evidence>
<dbReference type="InterPro" id="IPR001915">
    <property type="entry name" value="Peptidase_M48"/>
</dbReference>
<name>A0ABP9GD08_9ACTN</name>
<evidence type="ECO:0000256" key="12">
    <source>
        <dbReference type="SAM" id="MobiDB-lite"/>
    </source>
</evidence>
<comment type="cofactor">
    <cofactor evidence="11">
        <name>Zn(2+)</name>
        <dbReference type="ChEBI" id="CHEBI:29105"/>
    </cofactor>
    <text evidence="11">Binds 1 zinc ion per subunit.</text>
</comment>
<accession>A0ABP9GD08</accession>
<keyword evidence="4 13" id="KW-0812">Transmembrane</keyword>
<keyword evidence="9 11" id="KW-0482">Metalloprotease</keyword>
<dbReference type="Pfam" id="PF01435">
    <property type="entry name" value="Peptidase_M48"/>
    <property type="match status" value="2"/>
</dbReference>
<keyword evidence="5" id="KW-0479">Metal-binding</keyword>
<evidence type="ECO:0000256" key="3">
    <source>
        <dbReference type="ARBA" id="ARBA00022670"/>
    </source>
</evidence>
<keyword evidence="2" id="KW-1003">Cell membrane</keyword>
<dbReference type="PANTHER" id="PTHR43221">
    <property type="entry name" value="PROTEASE HTPX"/>
    <property type="match status" value="1"/>
</dbReference>
<dbReference type="CDD" id="cd07325">
    <property type="entry name" value="M48_Ste24p_like"/>
    <property type="match status" value="1"/>
</dbReference>
<evidence type="ECO:0000256" key="8">
    <source>
        <dbReference type="ARBA" id="ARBA00022989"/>
    </source>
</evidence>
<sequence length="343" mass="36169">MTQTAASGDGQRRLPPRRSAARTRAPRAAAARAPAQLVRRDPQLRPARAGAGSGHAPAHTPVRPAPVPAGFGPRAGDAAPNEPLAVSRHPWEVPLTLAAVLVTCCVIGAAVHTLWTGEGAALWAAGLVLAGIPGGCWAAAGLRHARRRAQSVRISPTQFPDADHAIRRLSAGMGLAGAPDAYIYPAASAGSRAWGIGHGRRGYIVVPGDLFDSDGRLRDPDALRFVAAHQLGHIAAGHASFHLRAVTAPARLVPVLGAALSRAMEYTADNHAHAYCPEGVHAVRLPAGGARLYTQVNMSEMAERARTDRGPFVFLYNLLSSRPANTKRMAALRDRSRPGRLFF</sequence>
<reference evidence="16" key="1">
    <citation type="journal article" date="2019" name="Int. J. Syst. Evol. Microbiol.">
        <title>The Global Catalogue of Microorganisms (GCM) 10K type strain sequencing project: providing services to taxonomists for standard genome sequencing and annotation.</title>
        <authorList>
            <consortium name="The Broad Institute Genomics Platform"/>
            <consortium name="The Broad Institute Genome Sequencing Center for Infectious Disease"/>
            <person name="Wu L."/>
            <person name="Ma J."/>
        </authorList>
    </citation>
    <scope>NUCLEOTIDE SEQUENCE [LARGE SCALE GENOMIC DNA]</scope>
    <source>
        <strain evidence="16">JCM 18123</strain>
    </source>
</reference>
<organism evidence="15 16">
    <name type="scientific">Streptomonospora halophila</name>
    <dbReference type="NCBI Taxonomy" id="427369"/>
    <lineage>
        <taxon>Bacteria</taxon>
        <taxon>Bacillati</taxon>
        <taxon>Actinomycetota</taxon>
        <taxon>Actinomycetes</taxon>
        <taxon>Streptosporangiales</taxon>
        <taxon>Nocardiopsidaceae</taxon>
        <taxon>Streptomonospora</taxon>
    </lineage>
</organism>
<feature type="compositionally biased region" description="Basic residues" evidence="12">
    <location>
        <begin position="14"/>
        <end position="25"/>
    </location>
</feature>
<protein>
    <recommendedName>
        <fullName evidence="14">Peptidase M48 domain-containing protein</fullName>
    </recommendedName>
</protein>
<gene>
    <name evidence="15" type="ORF">GCM10023224_19860</name>
</gene>
<keyword evidence="3 11" id="KW-0645">Protease</keyword>
<evidence type="ECO:0000313" key="15">
    <source>
        <dbReference type="EMBL" id="GAA4938634.1"/>
    </source>
</evidence>
<evidence type="ECO:0000259" key="14">
    <source>
        <dbReference type="Pfam" id="PF01435"/>
    </source>
</evidence>
<proteinExistence type="inferred from homology"/>
<feature type="compositionally biased region" description="Low complexity" evidence="12">
    <location>
        <begin position="26"/>
        <end position="35"/>
    </location>
</feature>
<dbReference type="Proteomes" id="UP001499993">
    <property type="component" value="Unassembled WGS sequence"/>
</dbReference>
<evidence type="ECO:0000256" key="4">
    <source>
        <dbReference type="ARBA" id="ARBA00022692"/>
    </source>
</evidence>
<evidence type="ECO:0000256" key="10">
    <source>
        <dbReference type="ARBA" id="ARBA00023136"/>
    </source>
</evidence>
<feature type="transmembrane region" description="Helical" evidence="13">
    <location>
        <begin position="121"/>
        <end position="140"/>
    </location>
</feature>
<dbReference type="InterPro" id="IPR050083">
    <property type="entry name" value="HtpX_protease"/>
</dbReference>
<evidence type="ECO:0000256" key="5">
    <source>
        <dbReference type="ARBA" id="ARBA00022723"/>
    </source>
</evidence>
<keyword evidence="10 13" id="KW-0472">Membrane</keyword>
<comment type="caution">
    <text evidence="15">The sequence shown here is derived from an EMBL/GenBank/DDBJ whole genome shotgun (WGS) entry which is preliminary data.</text>
</comment>
<feature type="domain" description="Peptidase M48" evidence="14">
    <location>
        <begin position="163"/>
        <end position="242"/>
    </location>
</feature>
<feature type="domain" description="Peptidase M48" evidence="14">
    <location>
        <begin position="250"/>
        <end position="335"/>
    </location>
</feature>
<comment type="similarity">
    <text evidence="11">Belongs to the peptidase M48 family.</text>
</comment>